<dbReference type="InterPro" id="IPR038175">
    <property type="entry name" value="CBM21_dom_sf"/>
</dbReference>
<dbReference type="OrthoDB" id="1881at2759"/>
<dbReference type="GO" id="GO:0005979">
    <property type="term" value="P:regulation of glycogen biosynthetic process"/>
    <property type="evidence" value="ECO:0007669"/>
    <property type="project" value="TreeGrafter"/>
</dbReference>
<dbReference type="PANTHER" id="PTHR12307">
    <property type="entry name" value="PROTEIN PHOSPHATASE 1 REGULATORY SUBUNIT"/>
    <property type="match status" value="1"/>
</dbReference>
<dbReference type="GO" id="GO:2001069">
    <property type="term" value="F:glycogen binding"/>
    <property type="evidence" value="ECO:0007669"/>
    <property type="project" value="TreeGrafter"/>
</dbReference>
<dbReference type="STRING" id="4846.A0A367IIU6"/>
<dbReference type="PROSITE" id="PS51159">
    <property type="entry name" value="CBM21"/>
    <property type="match status" value="1"/>
</dbReference>
<dbReference type="GO" id="GO:0008157">
    <property type="term" value="F:protein phosphatase 1 binding"/>
    <property type="evidence" value="ECO:0007669"/>
    <property type="project" value="TreeGrafter"/>
</dbReference>
<protein>
    <recommendedName>
        <fullName evidence="1">CBM21 domain-containing protein</fullName>
    </recommendedName>
</protein>
<dbReference type="GO" id="GO:0000164">
    <property type="term" value="C:protein phosphatase type 1 complex"/>
    <property type="evidence" value="ECO:0007669"/>
    <property type="project" value="TreeGrafter"/>
</dbReference>
<dbReference type="EMBL" id="PJQM01007915">
    <property type="protein sequence ID" value="RCH77593.1"/>
    <property type="molecule type" value="Genomic_DNA"/>
</dbReference>
<reference evidence="2 3" key="1">
    <citation type="journal article" date="2018" name="G3 (Bethesda)">
        <title>Phylogenetic and Phylogenomic Definition of Rhizopus Species.</title>
        <authorList>
            <person name="Gryganskyi A.P."/>
            <person name="Golan J."/>
            <person name="Dolatabadi S."/>
            <person name="Mondo S."/>
            <person name="Robb S."/>
            <person name="Idnurm A."/>
            <person name="Muszewska A."/>
            <person name="Steczkiewicz K."/>
            <person name="Masonjones S."/>
            <person name="Liao H.L."/>
            <person name="Gajdeczka M.T."/>
            <person name="Anike F."/>
            <person name="Vuek A."/>
            <person name="Anishchenko I.M."/>
            <person name="Voigt K."/>
            <person name="de Hoog G.S."/>
            <person name="Smith M.E."/>
            <person name="Heitman J."/>
            <person name="Vilgalys R."/>
            <person name="Stajich J.E."/>
        </authorList>
    </citation>
    <scope>NUCLEOTIDE SEQUENCE [LARGE SCALE GENOMIC DNA]</scope>
    <source>
        <strain evidence="2 3">LSU 92-RS-03</strain>
    </source>
</reference>
<gene>
    <name evidence="2" type="ORF">CU098_003590</name>
</gene>
<accession>A0A367IIU6</accession>
<dbReference type="Gene3D" id="2.60.40.2440">
    <property type="entry name" value="Carbohydrate binding type-21 domain"/>
    <property type="match status" value="1"/>
</dbReference>
<comment type="caution">
    <text evidence="2">The sequence shown here is derived from an EMBL/GenBank/DDBJ whole genome shotgun (WGS) entry which is preliminary data.</text>
</comment>
<dbReference type="PANTHER" id="PTHR12307:SF36">
    <property type="entry name" value="GLYCOGEN-BINDING SUBUNIT 76A"/>
    <property type="match status" value="1"/>
</dbReference>
<evidence type="ECO:0000313" key="2">
    <source>
        <dbReference type="EMBL" id="RCH77593.1"/>
    </source>
</evidence>
<keyword evidence="3" id="KW-1185">Reference proteome</keyword>
<feature type="domain" description="CBM21" evidence="1">
    <location>
        <begin position="90"/>
        <end position="199"/>
    </location>
</feature>
<organism evidence="2 3">
    <name type="scientific">Rhizopus stolonifer</name>
    <name type="common">Rhizopus nigricans</name>
    <dbReference type="NCBI Taxonomy" id="4846"/>
    <lineage>
        <taxon>Eukaryota</taxon>
        <taxon>Fungi</taxon>
        <taxon>Fungi incertae sedis</taxon>
        <taxon>Mucoromycota</taxon>
        <taxon>Mucoromycotina</taxon>
        <taxon>Mucoromycetes</taxon>
        <taxon>Mucorales</taxon>
        <taxon>Mucorineae</taxon>
        <taxon>Rhizopodaceae</taxon>
        <taxon>Rhizopus</taxon>
    </lineage>
</organism>
<name>A0A367IIU6_RHIST</name>
<dbReference type="InterPro" id="IPR005036">
    <property type="entry name" value="CBM21_dom"/>
</dbReference>
<evidence type="ECO:0000313" key="3">
    <source>
        <dbReference type="Proteomes" id="UP000253551"/>
    </source>
</evidence>
<evidence type="ECO:0000259" key="1">
    <source>
        <dbReference type="PROSITE" id="PS51159"/>
    </source>
</evidence>
<proteinExistence type="predicted"/>
<dbReference type="AlphaFoldDB" id="A0A367IIU6"/>
<sequence>MVTTSTTTLTYKKRIVLRRSIPFTPVLETPKKTSKKTVRFSDENLEQVVYFYKTLPPKSINDKNQISAHDYSLSRPNWPSKTRVLYNDQDSKIRMEHVELADGDYDASKGFLLEGRCRALNISYQKLVSVRYTFDLWSTFEETVGLFKESIPSTSNTWDRFSFSIPIQPKAQTIYLALKYTVNGQDYWDNNNGSNYQLILTPPQKEEPKLPKPSLSKRYDFSASLTAAASLPPPPPPSPPITPPIDQYTSPIFIQEKPIRPEMSYTDFVNKYCFYNSHSNLLYSTSPSAVFT</sequence>
<dbReference type="InterPro" id="IPR050782">
    <property type="entry name" value="PP1_regulatory_subunit_3"/>
</dbReference>
<dbReference type="Proteomes" id="UP000253551">
    <property type="component" value="Unassembled WGS sequence"/>
</dbReference>
<dbReference type="Pfam" id="PF03370">
    <property type="entry name" value="CBM_21"/>
    <property type="match status" value="1"/>
</dbReference>